<protein>
    <submittedName>
        <fullName evidence="1">Uncharacterized protein</fullName>
    </submittedName>
</protein>
<evidence type="ECO:0000313" key="1">
    <source>
        <dbReference type="EMBL" id="CAK9166769.1"/>
    </source>
</evidence>
<dbReference type="Proteomes" id="UP001642360">
    <property type="component" value="Unassembled WGS sequence"/>
</dbReference>
<gene>
    <name evidence="1" type="ORF">ILEXP_LOCUS36009</name>
</gene>
<proteinExistence type="predicted"/>
<name>A0ABC8TIG8_9AQUA</name>
<organism evidence="1 2">
    <name type="scientific">Ilex paraguariensis</name>
    <name type="common">yerba mate</name>
    <dbReference type="NCBI Taxonomy" id="185542"/>
    <lineage>
        <taxon>Eukaryota</taxon>
        <taxon>Viridiplantae</taxon>
        <taxon>Streptophyta</taxon>
        <taxon>Embryophyta</taxon>
        <taxon>Tracheophyta</taxon>
        <taxon>Spermatophyta</taxon>
        <taxon>Magnoliopsida</taxon>
        <taxon>eudicotyledons</taxon>
        <taxon>Gunneridae</taxon>
        <taxon>Pentapetalae</taxon>
        <taxon>asterids</taxon>
        <taxon>campanulids</taxon>
        <taxon>Aquifoliales</taxon>
        <taxon>Aquifoliaceae</taxon>
        <taxon>Ilex</taxon>
    </lineage>
</organism>
<dbReference type="EMBL" id="CAUOFW020004685">
    <property type="protein sequence ID" value="CAK9166769.1"/>
    <property type="molecule type" value="Genomic_DNA"/>
</dbReference>
<comment type="caution">
    <text evidence="1">The sequence shown here is derived from an EMBL/GenBank/DDBJ whole genome shotgun (WGS) entry which is preliminary data.</text>
</comment>
<sequence>MVTHVSNVILDLGRLPEARYLGDSGEQYLRDTEVSMKELEFAQNAIGEFGADNRAGITGTLHRISAIRSRKGEIIGLTCRVGRAVRGSIDMVRDLLDFGKSILFVGRPYREREDQDSDQL</sequence>
<reference evidence="1 2" key="1">
    <citation type="submission" date="2024-02" db="EMBL/GenBank/DDBJ databases">
        <authorList>
            <person name="Vignale AGUSTIN F."/>
            <person name="Sosa J E."/>
            <person name="Modenutti C."/>
        </authorList>
    </citation>
    <scope>NUCLEOTIDE SEQUENCE [LARGE SCALE GENOMIC DNA]</scope>
</reference>
<evidence type="ECO:0000313" key="2">
    <source>
        <dbReference type="Proteomes" id="UP001642360"/>
    </source>
</evidence>
<keyword evidence="2" id="KW-1185">Reference proteome</keyword>
<accession>A0ABC8TIG8</accession>
<dbReference type="PANTHER" id="PTHR20953:SF13">
    <property type="entry name" value="EXPRESSED PROTEIN"/>
    <property type="match status" value="1"/>
</dbReference>
<dbReference type="PANTHER" id="PTHR20953">
    <property type="entry name" value="KINASE-RELATED"/>
    <property type="match status" value="1"/>
</dbReference>
<dbReference type="AlphaFoldDB" id="A0ABC8TIG8"/>